<keyword evidence="2" id="KW-1185">Reference proteome</keyword>
<dbReference type="Pfam" id="PF14117">
    <property type="entry name" value="DUF4287"/>
    <property type="match status" value="1"/>
</dbReference>
<dbReference type="OrthoDB" id="3215049at2"/>
<gene>
    <name evidence="1" type="ordered locus">Acel_1900</name>
</gene>
<dbReference type="InParanoid" id="A0LW62"/>
<evidence type="ECO:0000313" key="1">
    <source>
        <dbReference type="EMBL" id="ABK53672.1"/>
    </source>
</evidence>
<evidence type="ECO:0008006" key="3">
    <source>
        <dbReference type="Google" id="ProtNLM"/>
    </source>
</evidence>
<accession>A0LW62</accession>
<dbReference type="AlphaFoldDB" id="A0LW62"/>
<dbReference type="KEGG" id="ace:Acel_1900"/>
<dbReference type="RefSeq" id="WP_011720735.1">
    <property type="nucleotide sequence ID" value="NC_008578.1"/>
</dbReference>
<protein>
    <recommendedName>
        <fullName evidence="3">DUF4287 domain-containing protein</fullName>
    </recommendedName>
</protein>
<dbReference type="Proteomes" id="UP000008221">
    <property type="component" value="Chromosome"/>
</dbReference>
<sequence length="74" mass="8980">MSVHHSEEIHRNLIERVPQVTGKQLSEWFHEIDKGPSFLRFDERVNWLRDEHALPHGYAYAICREHERHRVSHE</sequence>
<reference evidence="1 2" key="1">
    <citation type="journal article" date="2009" name="Genome Res.">
        <title>Complete genome of the cellulolytic thermophile Acidothermus cellulolyticus 11B provides insights into its ecophysiological and evolutionary adaptations.</title>
        <authorList>
            <person name="Barabote R.D."/>
            <person name="Xie G."/>
            <person name="Leu D.H."/>
            <person name="Normand P."/>
            <person name="Necsulea A."/>
            <person name="Daubin V."/>
            <person name="Medigue C."/>
            <person name="Adney W.S."/>
            <person name="Xu X.C."/>
            <person name="Lapidus A."/>
            <person name="Parales R.E."/>
            <person name="Detter C."/>
            <person name="Pujic P."/>
            <person name="Bruce D."/>
            <person name="Lavire C."/>
            <person name="Challacombe J.F."/>
            <person name="Brettin T.S."/>
            <person name="Berry A.M."/>
        </authorList>
    </citation>
    <scope>NUCLEOTIDE SEQUENCE [LARGE SCALE GENOMIC DNA]</scope>
    <source>
        <strain evidence="2">ATCC 43068 / DSM 8971 / 11B</strain>
    </source>
</reference>
<dbReference type="HOGENOM" id="CLU_181596_0_0_11"/>
<name>A0LW62_ACIC1</name>
<organism evidence="1 2">
    <name type="scientific">Acidothermus cellulolyticus (strain ATCC 43068 / DSM 8971 / 11B)</name>
    <dbReference type="NCBI Taxonomy" id="351607"/>
    <lineage>
        <taxon>Bacteria</taxon>
        <taxon>Bacillati</taxon>
        <taxon>Actinomycetota</taxon>
        <taxon>Actinomycetes</taxon>
        <taxon>Acidothermales</taxon>
        <taxon>Acidothermaceae</taxon>
        <taxon>Acidothermus</taxon>
    </lineage>
</organism>
<dbReference type="EMBL" id="CP000481">
    <property type="protein sequence ID" value="ABK53672.1"/>
    <property type="molecule type" value="Genomic_DNA"/>
</dbReference>
<dbReference type="eggNOG" id="ENOG503302F">
    <property type="taxonomic scope" value="Bacteria"/>
</dbReference>
<proteinExistence type="predicted"/>
<evidence type="ECO:0000313" key="2">
    <source>
        <dbReference type="Proteomes" id="UP000008221"/>
    </source>
</evidence>
<dbReference type="InterPro" id="IPR025629">
    <property type="entry name" value="DUF4287"/>
</dbReference>